<sequence>FLQLIYFQNSDFKQFISILQNFGKTNISSKEIIDKLIMEYPNLFLNFFVKPTAKDKAVSVFLSGNKESLMIDYRKTIADFGQYNFFFAFKRHLVHLGVLDQKNTTFYKKTEIWR</sequence>
<name>A0A0F9QP30_9ZZZZ</name>
<organism evidence="1">
    <name type="scientific">marine sediment metagenome</name>
    <dbReference type="NCBI Taxonomy" id="412755"/>
    <lineage>
        <taxon>unclassified sequences</taxon>
        <taxon>metagenomes</taxon>
        <taxon>ecological metagenomes</taxon>
    </lineage>
</organism>
<feature type="non-terminal residue" evidence="1">
    <location>
        <position position="1"/>
    </location>
</feature>
<evidence type="ECO:0000313" key="1">
    <source>
        <dbReference type="EMBL" id="KKN07058.1"/>
    </source>
</evidence>
<protein>
    <submittedName>
        <fullName evidence="1">Uncharacterized protein</fullName>
    </submittedName>
</protein>
<comment type="caution">
    <text evidence="1">The sequence shown here is derived from an EMBL/GenBank/DDBJ whole genome shotgun (WGS) entry which is preliminary data.</text>
</comment>
<proteinExistence type="predicted"/>
<dbReference type="AlphaFoldDB" id="A0A0F9QP30"/>
<reference evidence="1" key="1">
    <citation type="journal article" date="2015" name="Nature">
        <title>Complex archaea that bridge the gap between prokaryotes and eukaryotes.</title>
        <authorList>
            <person name="Spang A."/>
            <person name="Saw J.H."/>
            <person name="Jorgensen S.L."/>
            <person name="Zaremba-Niedzwiedzka K."/>
            <person name="Martijn J."/>
            <person name="Lind A.E."/>
            <person name="van Eijk R."/>
            <person name="Schleper C."/>
            <person name="Guy L."/>
            <person name="Ettema T.J."/>
        </authorList>
    </citation>
    <scope>NUCLEOTIDE SEQUENCE</scope>
</reference>
<dbReference type="EMBL" id="LAZR01004612">
    <property type="protein sequence ID" value="KKN07058.1"/>
    <property type="molecule type" value="Genomic_DNA"/>
</dbReference>
<gene>
    <name evidence="1" type="ORF">LCGC14_1071050</name>
</gene>
<accession>A0A0F9QP30</accession>